<dbReference type="SUPFAM" id="SSF103481">
    <property type="entry name" value="Multidrug resistance efflux transporter EmrE"/>
    <property type="match status" value="1"/>
</dbReference>
<evidence type="ECO:0000313" key="8">
    <source>
        <dbReference type="EMBL" id="MCE2594788.1"/>
    </source>
</evidence>
<dbReference type="RefSeq" id="WP_233052307.1">
    <property type="nucleotide sequence ID" value="NZ_JAIMJA010000006.1"/>
</dbReference>
<sequence length="311" mass="33901">MSLFIKHKYTLFGVVAILLWSSLTALIRDVSELFGAIGGAAMLYTISSIFLVSVMGVPKINSFPKRYLVIGGLLFVSYEVCFALSLGMANDRHQSMEMAVINYLWPAITILLTVITGQRKVNVLVYPSVIIAFIGVAWCISGDNGISINILMSNIAENPLTYFLAFSAAMIWATYCTITKKMSDGKNPIALFFIATAATLWIKYAFSDESGFHFTLSTFATLLLSGVVMGSGYALWNRAVIGGNIMLLGTISYFTPVFATLFSSVYLSVTLGPSFWQGVALVTLGSIICFFVTREKTTSSDNVKSPVKTET</sequence>
<dbReference type="PANTHER" id="PTHR42920:SF24">
    <property type="entry name" value="AROMATIC AMINO ACID EXPORTER YDDG"/>
    <property type="match status" value="1"/>
</dbReference>
<comment type="subcellular location">
    <subcellularLocation>
        <location evidence="1">Cell membrane</location>
        <topology evidence="1">Multi-pass membrane protein</topology>
    </subcellularLocation>
</comment>
<evidence type="ECO:0000313" key="9">
    <source>
        <dbReference type="Proteomes" id="UP001201273"/>
    </source>
</evidence>
<evidence type="ECO:0000256" key="6">
    <source>
        <dbReference type="SAM" id="Phobius"/>
    </source>
</evidence>
<evidence type="ECO:0000256" key="4">
    <source>
        <dbReference type="ARBA" id="ARBA00022989"/>
    </source>
</evidence>
<evidence type="ECO:0000256" key="1">
    <source>
        <dbReference type="ARBA" id="ARBA00004651"/>
    </source>
</evidence>
<keyword evidence="3 6" id="KW-0812">Transmembrane</keyword>
<proteinExistence type="predicted"/>
<protein>
    <submittedName>
        <fullName evidence="8">Aromatic amino acid DMT transporter YddG</fullName>
    </submittedName>
</protein>
<comment type="caution">
    <text evidence="8">The sequence shown here is derived from an EMBL/GenBank/DDBJ whole genome shotgun (WGS) entry which is preliminary data.</text>
</comment>
<evidence type="ECO:0000256" key="2">
    <source>
        <dbReference type="ARBA" id="ARBA00022475"/>
    </source>
</evidence>
<dbReference type="InterPro" id="IPR037185">
    <property type="entry name" value="EmrE-like"/>
</dbReference>
<reference evidence="8 9" key="1">
    <citation type="journal article" date="2022" name="Environ. Microbiol. Rep.">
        <title>Eco-phylogenetic analyses reveal divergent evolution of vitamin B12 metabolism in the marine bacterial family 'Psychromonadaceae'.</title>
        <authorList>
            <person name="Jin X."/>
            <person name="Yang Y."/>
            <person name="Cao H."/>
            <person name="Gao B."/>
            <person name="Zhao Z."/>
        </authorList>
    </citation>
    <scope>NUCLEOTIDE SEQUENCE [LARGE SCALE GENOMIC DNA]</scope>
    <source>
        <strain evidence="8 9">MKS20</strain>
    </source>
</reference>
<keyword evidence="5 6" id="KW-0472">Membrane</keyword>
<keyword evidence="2" id="KW-1003">Cell membrane</keyword>
<evidence type="ECO:0000259" key="7">
    <source>
        <dbReference type="Pfam" id="PF00892"/>
    </source>
</evidence>
<dbReference type="NCBIfam" id="NF008676">
    <property type="entry name" value="PRK11689.1"/>
    <property type="match status" value="1"/>
</dbReference>
<dbReference type="Pfam" id="PF00892">
    <property type="entry name" value="EamA"/>
    <property type="match status" value="1"/>
</dbReference>
<dbReference type="InterPro" id="IPR051258">
    <property type="entry name" value="Diverse_Substrate_Transporter"/>
</dbReference>
<gene>
    <name evidence="8" type="primary">yddG</name>
    <name evidence="8" type="ORF">K6Y31_08155</name>
</gene>
<feature type="domain" description="EamA" evidence="7">
    <location>
        <begin position="161"/>
        <end position="289"/>
    </location>
</feature>
<dbReference type="InterPro" id="IPR000620">
    <property type="entry name" value="EamA_dom"/>
</dbReference>
<feature type="transmembrane region" description="Helical" evidence="6">
    <location>
        <begin position="9"/>
        <end position="27"/>
    </location>
</feature>
<feature type="transmembrane region" description="Helical" evidence="6">
    <location>
        <begin position="123"/>
        <end position="140"/>
    </location>
</feature>
<evidence type="ECO:0000256" key="3">
    <source>
        <dbReference type="ARBA" id="ARBA00022692"/>
    </source>
</evidence>
<feature type="transmembrane region" description="Helical" evidence="6">
    <location>
        <begin position="189"/>
        <end position="206"/>
    </location>
</feature>
<evidence type="ECO:0000256" key="5">
    <source>
        <dbReference type="ARBA" id="ARBA00023136"/>
    </source>
</evidence>
<name>A0ABS8W991_9GAMM</name>
<feature type="transmembrane region" description="Helical" evidence="6">
    <location>
        <begin position="212"/>
        <end position="235"/>
    </location>
</feature>
<feature type="transmembrane region" description="Helical" evidence="6">
    <location>
        <begin position="275"/>
        <end position="293"/>
    </location>
</feature>
<dbReference type="PANTHER" id="PTHR42920">
    <property type="entry name" value="OS03G0707200 PROTEIN-RELATED"/>
    <property type="match status" value="1"/>
</dbReference>
<feature type="transmembrane region" description="Helical" evidence="6">
    <location>
        <begin position="160"/>
        <end position="177"/>
    </location>
</feature>
<accession>A0ABS8W991</accession>
<feature type="transmembrane region" description="Helical" evidence="6">
    <location>
        <begin position="67"/>
        <end position="86"/>
    </location>
</feature>
<feature type="transmembrane region" description="Helical" evidence="6">
    <location>
        <begin position="98"/>
        <end position="116"/>
    </location>
</feature>
<keyword evidence="9" id="KW-1185">Reference proteome</keyword>
<dbReference type="Proteomes" id="UP001201273">
    <property type="component" value="Unassembled WGS sequence"/>
</dbReference>
<feature type="transmembrane region" description="Helical" evidence="6">
    <location>
        <begin position="33"/>
        <end position="55"/>
    </location>
</feature>
<organism evidence="8 9">
    <name type="scientific">Motilimonas cestriensis</name>
    <dbReference type="NCBI Taxonomy" id="2742685"/>
    <lineage>
        <taxon>Bacteria</taxon>
        <taxon>Pseudomonadati</taxon>
        <taxon>Pseudomonadota</taxon>
        <taxon>Gammaproteobacteria</taxon>
        <taxon>Alteromonadales</taxon>
        <taxon>Alteromonadales genera incertae sedis</taxon>
        <taxon>Motilimonas</taxon>
    </lineage>
</organism>
<feature type="transmembrane region" description="Helical" evidence="6">
    <location>
        <begin position="247"/>
        <end position="269"/>
    </location>
</feature>
<dbReference type="EMBL" id="JAIMJA010000006">
    <property type="protein sequence ID" value="MCE2594788.1"/>
    <property type="molecule type" value="Genomic_DNA"/>
</dbReference>
<keyword evidence="4 6" id="KW-1133">Transmembrane helix</keyword>